<dbReference type="EC" id="3.1.1.-" evidence="5"/>
<dbReference type="InParanoid" id="A0A061F223"/>
<dbReference type="Gramene" id="EOY10973">
    <property type="protein sequence ID" value="EOY10973"/>
    <property type="gene ID" value="TCM_026245"/>
</dbReference>
<dbReference type="SUPFAM" id="SSF52151">
    <property type="entry name" value="FabD/lysophospholipase-like"/>
    <property type="match status" value="1"/>
</dbReference>
<feature type="short sequence motif" description="DGA/G" evidence="4">
    <location>
        <begin position="180"/>
        <end position="182"/>
    </location>
</feature>
<dbReference type="OMA" id="RTIEMST"/>
<evidence type="ECO:0000256" key="4">
    <source>
        <dbReference type="PROSITE-ProRule" id="PRU01161"/>
    </source>
</evidence>
<name>A0A061F223_THECC</name>
<protein>
    <recommendedName>
        <fullName evidence="5">Patatin</fullName>
        <ecNumber evidence="5">3.1.1.-</ecNumber>
    </recommendedName>
</protein>
<feature type="short sequence motif" description="GXSXG" evidence="4">
    <location>
        <begin position="54"/>
        <end position="58"/>
    </location>
</feature>
<dbReference type="PROSITE" id="PS51635">
    <property type="entry name" value="PNPLA"/>
    <property type="match status" value="1"/>
</dbReference>
<proteinExistence type="inferred from homology"/>
<dbReference type="InterPro" id="IPR016035">
    <property type="entry name" value="Acyl_Trfase/lysoPLipase"/>
</dbReference>
<feature type="active site" description="Nucleophile" evidence="4">
    <location>
        <position position="56"/>
    </location>
</feature>
<comment type="domain">
    <text evidence="5">The nitrogen atoms of the two glycine residues in the GGXR motif define the oxyanion hole, and stabilize the oxyanion that forms during the nucleophilic attack by the catalytic serine during substrate cleavage.</text>
</comment>
<evidence type="ECO:0000313" key="7">
    <source>
        <dbReference type="EMBL" id="EOY10973.1"/>
    </source>
</evidence>
<dbReference type="GO" id="GO:0016042">
    <property type="term" value="P:lipid catabolic process"/>
    <property type="evidence" value="ECO:0007669"/>
    <property type="project" value="UniProtKB-UniRule"/>
</dbReference>
<evidence type="ECO:0000256" key="3">
    <source>
        <dbReference type="ARBA" id="ARBA00023098"/>
    </source>
</evidence>
<dbReference type="PANTHER" id="PTHR32176">
    <property type="entry name" value="XYLOSE ISOMERASE"/>
    <property type="match status" value="1"/>
</dbReference>
<keyword evidence="2 4" id="KW-0442">Lipid degradation</keyword>
<evidence type="ECO:0000313" key="8">
    <source>
        <dbReference type="Proteomes" id="UP000026915"/>
    </source>
</evidence>
<evidence type="ECO:0000256" key="1">
    <source>
        <dbReference type="ARBA" id="ARBA00010240"/>
    </source>
</evidence>
<evidence type="ECO:0000256" key="2">
    <source>
        <dbReference type="ARBA" id="ARBA00022963"/>
    </source>
</evidence>
<comment type="function">
    <text evidence="5">Lipolytic acyl hydrolase (LAH).</text>
</comment>
<dbReference type="GO" id="GO:0004620">
    <property type="term" value="F:phospholipase activity"/>
    <property type="evidence" value="ECO:0000318"/>
    <property type="project" value="GO_Central"/>
</dbReference>
<dbReference type="Pfam" id="PF01734">
    <property type="entry name" value="Patatin"/>
    <property type="match status" value="1"/>
</dbReference>
<evidence type="ECO:0000259" key="6">
    <source>
        <dbReference type="PROSITE" id="PS51635"/>
    </source>
</evidence>
<dbReference type="Gene3D" id="3.40.1090.10">
    <property type="entry name" value="Cytosolic phospholipase A2 catalytic domain"/>
    <property type="match status" value="1"/>
</dbReference>
<gene>
    <name evidence="7" type="ORF">TCM_026245</name>
</gene>
<evidence type="ECO:0000256" key="5">
    <source>
        <dbReference type="RuleBase" id="RU361262"/>
    </source>
</evidence>
<dbReference type="PANTHER" id="PTHR32176:SF116">
    <property type="entry name" value="PATATIN"/>
    <property type="match status" value="1"/>
</dbReference>
<sequence length="364" mass="39832">MATGKLITVLSIDGGAVRGIIPSKVLAFLESELQLETLDGDSARIPDYFDFIAGTSTGGLVTAMLSSPDPDDQSKRPFSTEKILQFYKDESPNIFPQTTNRRGRTIEMSTLEPAVDAVVRLISSTSDLRSLRDFFAARADLEDVPLQNVCLSTSAAPYYLPLHKFEINSVNGSRKFNMVDGGIAANNPILLALSEVAKEKSLDGKAQCLDNMDCSKLLVLSLGTGSSKRNKKLEIVNENWGPLLWLWGDNGIPFLDVLMNAIDAMVDIYLSAFFQGTSFKDNYLRIQTDSLKDSKVGMDNSNQENLQNLENIGNALLEKPVSAMNLETGLLKPIRGAGTNRAAITKLAKRLSEERKCRLAQSST</sequence>
<dbReference type="HOGENOM" id="CLU_000288_144_0_1"/>
<organism evidence="7 8">
    <name type="scientific">Theobroma cacao</name>
    <name type="common">Cacao</name>
    <name type="synonym">Cocoa</name>
    <dbReference type="NCBI Taxonomy" id="3641"/>
    <lineage>
        <taxon>Eukaryota</taxon>
        <taxon>Viridiplantae</taxon>
        <taxon>Streptophyta</taxon>
        <taxon>Embryophyta</taxon>
        <taxon>Tracheophyta</taxon>
        <taxon>Spermatophyta</taxon>
        <taxon>Magnoliopsida</taxon>
        <taxon>eudicotyledons</taxon>
        <taxon>Gunneridae</taxon>
        <taxon>Pentapetalae</taxon>
        <taxon>rosids</taxon>
        <taxon>malvids</taxon>
        <taxon>Malvales</taxon>
        <taxon>Malvaceae</taxon>
        <taxon>Byttnerioideae</taxon>
        <taxon>Theobroma</taxon>
    </lineage>
</organism>
<keyword evidence="3 4" id="KW-0443">Lipid metabolism</keyword>
<dbReference type="eggNOG" id="KOG0513">
    <property type="taxonomic scope" value="Eukaryota"/>
</dbReference>
<keyword evidence="8" id="KW-1185">Reference proteome</keyword>
<dbReference type="Proteomes" id="UP000026915">
    <property type="component" value="Chromosome 5"/>
</dbReference>
<keyword evidence="4 5" id="KW-0378">Hydrolase</keyword>
<accession>A0A061F223</accession>
<comment type="similarity">
    <text evidence="1 5">Belongs to the patatin family.</text>
</comment>
<dbReference type="AlphaFoldDB" id="A0A061F223"/>
<dbReference type="GO" id="GO:0047372">
    <property type="term" value="F:monoacylglycerol lipase activity"/>
    <property type="evidence" value="ECO:0000318"/>
    <property type="project" value="GO_Central"/>
</dbReference>
<dbReference type="EMBL" id="CM001883">
    <property type="protein sequence ID" value="EOY10973.1"/>
    <property type="molecule type" value="Genomic_DNA"/>
</dbReference>
<reference evidence="7 8" key="1">
    <citation type="journal article" date="2013" name="Genome Biol.">
        <title>The genome sequence of the most widely cultivated cacao type and its use to identify candidate genes regulating pod color.</title>
        <authorList>
            <person name="Motamayor J.C."/>
            <person name="Mockaitis K."/>
            <person name="Schmutz J."/>
            <person name="Haiminen N."/>
            <person name="Iii D.L."/>
            <person name="Cornejo O."/>
            <person name="Findley S.D."/>
            <person name="Zheng P."/>
            <person name="Utro F."/>
            <person name="Royaert S."/>
            <person name="Saski C."/>
            <person name="Jenkins J."/>
            <person name="Podicheti R."/>
            <person name="Zhao M."/>
            <person name="Scheffler B.E."/>
            <person name="Stack J.C."/>
            <person name="Feltus F.A."/>
            <person name="Mustiga G.M."/>
            <person name="Amores F."/>
            <person name="Phillips W."/>
            <person name="Marelli J.P."/>
            <person name="May G.D."/>
            <person name="Shapiro H."/>
            <person name="Ma J."/>
            <person name="Bustamante C.D."/>
            <person name="Schnell R.J."/>
            <person name="Main D."/>
            <person name="Gilbert D."/>
            <person name="Parida L."/>
            <person name="Kuhn D.N."/>
        </authorList>
    </citation>
    <scope>NUCLEOTIDE SEQUENCE [LARGE SCALE GENOMIC DNA]</scope>
    <source>
        <strain evidence="8">cv. Matina 1-6</strain>
    </source>
</reference>
<feature type="active site" description="Proton acceptor" evidence="4">
    <location>
        <position position="180"/>
    </location>
</feature>
<dbReference type="InterPro" id="IPR002641">
    <property type="entry name" value="PNPLA_dom"/>
</dbReference>
<feature type="domain" description="PNPLA" evidence="6">
    <location>
        <begin position="10"/>
        <end position="193"/>
    </location>
</feature>
<comment type="caution">
    <text evidence="4">Lacks conserved residue(s) required for the propagation of feature annotation.</text>
</comment>